<dbReference type="GO" id="GO:0006144">
    <property type="term" value="P:purine nucleobase metabolic process"/>
    <property type="evidence" value="ECO:0007669"/>
    <property type="project" value="UniProtKB-KW"/>
</dbReference>
<dbReference type="Proteomes" id="UP000528608">
    <property type="component" value="Unassembled WGS sequence"/>
</dbReference>
<feature type="region of interest" description="Disordered" evidence="2">
    <location>
        <begin position="212"/>
        <end position="261"/>
    </location>
</feature>
<protein>
    <submittedName>
        <fullName evidence="4">2-oxo-4-hydroxy-4-carboxy-5-ureidoimidazoline decarboxylase</fullName>
        <ecNumber evidence="4">4.1.1.97</ecNumber>
    </submittedName>
</protein>
<feature type="domain" description="Oxo-4-hydroxy-4-carboxy-5-ureidoimidazoline decarboxylase" evidence="3">
    <location>
        <begin position="134"/>
        <end position="206"/>
    </location>
</feature>
<feature type="compositionally biased region" description="Pro residues" evidence="2">
    <location>
        <begin position="25"/>
        <end position="35"/>
    </location>
</feature>
<evidence type="ECO:0000256" key="2">
    <source>
        <dbReference type="SAM" id="MobiDB-lite"/>
    </source>
</evidence>
<accession>A0A7W8BD00</accession>
<sequence>MSPSAAYEPSHPCPFAHPHRIRPARVPPEPGPASRPDPARTGRRAPRRTPSPEETTLHGPDRHGLDRLNSASPGAAEAALLACCGSRRWAHHLADHRPYPDLRTLLGAAERTTHALTPADLAEALADETGPHPHADAGALAALRQAQAAYEHRFGHVFLAHVDGTHPGETVTRLLAALRLRLTRAPYEEAATTLAELTRLALGRLALLASDTPCTRDHDTPRDTRHAPGAPPGDSTSHNGPITRNRRTDGLYRTSRAPEKP</sequence>
<keyword evidence="1" id="KW-0659">Purine metabolism</keyword>
<feature type="compositionally biased region" description="Basic and acidic residues" evidence="2">
    <location>
        <begin position="246"/>
        <end position="261"/>
    </location>
</feature>
<feature type="compositionally biased region" description="Basic and acidic residues" evidence="2">
    <location>
        <begin position="55"/>
        <end position="66"/>
    </location>
</feature>
<comment type="caution">
    <text evidence="4">The sequence shown here is derived from an EMBL/GenBank/DDBJ whole genome shotgun (WGS) entry which is preliminary data.</text>
</comment>
<dbReference type="AlphaFoldDB" id="A0A7W8BD00"/>
<organism evidence="4 5">
    <name type="scientific">Streptomyces eurocidicus</name>
    <name type="common">Streptoverticillium eurocidicus</name>
    <dbReference type="NCBI Taxonomy" id="66423"/>
    <lineage>
        <taxon>Bacteria</taxon>
        <taxon>Bacillati</taxon>
        <taxon>Actinomycetota</taxon>
        <taxon>Actinomycetes</taxon>
        <taxon>Kitasatosporales</taxon>
        <taxon>Streptomycetaceae</taxon>
        <taxon>Streptomyces</taxon>
    </lineage>
</organism>
<dbReference type="InterPro" id="IPR018020">
    <property type="entry name" value="OHCU_decarboxylase"/>
</dbReference>
<dbReference type="InterPro" id="IPR036778">
    <property type="entry name" value="OHCU_decarboxylase_sf"/>
</dbReference>
<reference evidence="4 5" key="1">
    <citation type="submission" date="2020-08" db="EMBL/GenBank/DDBJ databases">
        <title>Genomic Encyclopedia of Type Strains, Phase III (KMG-III): the genomes of soil and plant-associated and newly described type strains.</title>
        <authorList>
            <person name="Whitman W."/>
        </authorList>
    </citation>
    <scope>NUCLEOTIDE SEQUENCE [LARGE SCALE GENOMIC DNA]</scope>
    <source>
        <strain evidence="4 5">CECT 3259</strain>
    </source>
</reference>
<dbReference type="GO" id="GO:0051997">
    <property type="term" value="F:2-oxo-4-hydroxy-4-carboxy-5-ureidoimidazoline decarboxylase activity"/>
    <property type="evidence" value="ECO:0007669"/>
    <property type="project" value="UniProtKB-EC"/>
</dbReference>
<feature type="compositionally biased region" description="Basic and acidic residues" evidence="2">
    <location>
        <begin position="214"/>
        <end position="226"/>
    </location>
</feature>
<feature type="region of interest" description="Disordered" evidence="2">
    <location>
        <begin position="1"/>
        <end position="70"/>
    </location>
</feature>
<dbReference type="RefSeq" id="WP_244927193.1">
    <property type="nucleotide sequence ID" value="NZ_JACHJF010000008.1"/>
</dbReference>
<evidence type="ECO:0000256" key="1">
    <source>
        <dbReference type="ARBA" id="ARBA00022631"/>
    </source>
</evidence>
<dbReference type="Pfam" id="PF09349">
    <property type="entry name" value="OHCU_decarbox"/>
    <property type="match status" value="2"/>
</dbReference>
<keyword evidence="4" id="KW-0456">Lyase</keyword>
<name>A0A7W8BD00_STREU</name>
<evidence type="ECO:0000259" key="3">
    <source>
        <dbReference type="Pfam" id="PF09349"/>
    </source>
</evidence>
<evidence type="ECO:0000313" key="4">
    <source>
        <dbReference type="EMBL" id="MBB5119623.1"/>
    </source>
</evidence>
<proteinExistence type="predicted"/>
<feature type="domain" description="Oxo-4-hydroxy-4-carboxy-5-ureidoimidazoline decarboxylase" evidence="3">
    <location>
        <begin position="69"/>
        <end position="126"/>
    </location>
</feature>
<dbReference type="SUPFAM" id="SSF158694">
    <property type="entry name" value="UraD-Like"/>
    <property type="match status" value="1"/>
</dbReference>
<dbReference type="EMBL" id="JACHJF010000008">
    <property type="protein sequence ID" value="MBB5119623.1"/>
    <property type="molecule type" value="Genomic_DNA"/>
</dbReference>
<dbReference type="Gene3D" id="1.10.3330.10">
    <property type="entry name" value="Oxo-4-hydroxy-4-carboxy-5-ureidoimidazoline decarboxylase"/>
    <property type="match status" value="2"/>
</dbReference>
<gene>
    <name evidence="4" type="ORF">FHS36_003056</name>
</gene>
<dbReference type="EC" id="4.1.1.97" evidence="4"/>
<evidence type="ECO:0000313" key="5">
    <source>
        <dbReference type="Proteomes" id="UP000528608"/>
    </source>
</evidence>